<dbReference type="InterPro" id="IPR007235">
    <property type="entry name" value="Glyco_trans_28_C"/>
</dbReference>
<evidence type="ECO:0000313" key="2">
    <source>
        <dbReference type="EMBL" id="PIZ71378.1"/>
    </source>
</evidence>
<dbReference type="Gene3D" id="3.40.50.2000">
    <property type="entry name" value="Glycogen Phosphorylase B"/>
    <property type="match status" value="1"/>
</dbReference>
<dbReference type="AlphaFoldDB" id="A0A2M7UJJ3"/>
<protein>
    <recommendedName>
        <fullName evidence="1">Glycosyl transferase family 28 C-terminal domain-containing protein</fullName>
    </recommendedName>
</protein>
<dbReference type="GO" id="GO:0016758">
    <property type="term" value="F:hexosyltransferase activity"/>
    <property type="evidence" value="ECO:0007669"/>
    <property type="project" value="InterPro"/>
</dbReference>
<dbReference type="SUPFAM" id="SSF53756">
    <property type="entry name" value="UDP-Glycosyltransferase/glycogen phosphorylase"/>
    <property type="match status" value="1"/>
</dbReference>
<proteinExistence type="predicted"/>
<accession>A0A2M7UJJ3</accession>
<dbReference type="PANTHER" id="PTHR21015:SF22">
    <property type="entry name" value="GLYCOSYLTRANSFERASE"/>
    <property type="match status" value="1"/>
</dbReference>
<feature type="non-terminal residue" evidence="2">
    <location>
        <position position="1"/>
    </location>
</feature>
<gene>
    <name evidence="2" type="ORF">COY09_00785</name>
</gene>
<comment type="caution">
    <text evidence="2">The sequence shown here is derived from an EMBL/GenBank/DDBJ whole genome shotgun (WGS) entry which is preliminary data.</text>
</comment>
<dbReference type="Proteomes" id="UP000231071">
    <property type="component" value="Unassembled WGS sequence"/>
</dbReference>
<reference evidence="3" key="1">
    <citation type="submission" date="2017-09" db="EMBL/GenBank/DDBJ databases">
        <title>Depth-based differentiation of microbial function through sediment-hosted aquifers and enrichment of novel symbionts in the deep terrestrial subsurface.</title>
        <authorList>
            <person name="Probst A.J."/>
            <person name="Ladd B."/>
            <person name="Jarett J.K."/>
            <person name="Geller-Mcgrath D.E."/>
            <person name="Sieber C.M.K."/>
            <person name="Emerson J.B."/>
            <person name="Anantharaman K."/>
            <person name="Thomas B.C."/>
            <person name="Malmstrom R."/>
            <person name="Stieglmeier M."/>
            <person name="Klingl A."/>
            <person name="Woyke T."/>
            <person name="Ryan C.M."/>
            <person name="Banfield J.F."/>
        </authorList>
    </citation>
    <scope>NUCLEOTIDE SEQUENCE [LARGE SCALE GENOMIC DNA]</scope>
</reference>
<feature type="domain" description="Glycosyl transferase family 28 C-terminal" evidence="1">
    <location>
        <begin position="35"/>
        <end position="132"/>
    </location>
</feature>
<name>A0A2M7UJJ3_9BACT</name>
<evidence type="ECO:0000313" key="3">
    <source>
        <dbReference type="Proteomes" id="UP000231071"/>
    </source>
</evidence>
<dbReference type="PANTHER" id="PTHR21015">
    <property type="entry name" value="UDP-N-ACETYLGLUCOSAMINE--N-ACETYLMURAMYL-(PENTAPEPTIDE) PYROPHOSPHORYL-UNDECAPRENOL N-ACETYLGLUCOSAMINE TRANSFERASE 1"/>
    <property type="match status" value="1"/>
</dbReference>
<dbReference type="Pfam" id="PF04101">
    <property type="entry name" value="Glyco_tran_28_C"/>
    <property type="match status" value="1"/>
</dbReference>
<dbReference type="EMBL" id="PFOI01000015">
    <property type="protein sequence ID" value="PIZ71378.1"/>
    <property type="molecule type" value="Genomic_DNA"/>
</dbReference>
<sequence length="153" mass="17186">QSGLRSQSYFGGAGQDRKVLEKVLDKDRRSKIEGQNYQSFELLTDDYYQKIAEADLVVSRAGLSTLMELSCLSKPVILIPLPNSPQEKNAKYFCKNNGAVCLKQAGLTSATLTKTIKELMQNKQQLKKLSENIYKILVHGGEDKIAQKIYELK</sequence>
<organism evidence="2 3">
    <name type="scientific">Candidatus Portnoybacteria bacterium CG_4_10_14_0_2_um_filter_39_11</name>
    <dbReference type="NCBI Taxonomy" id="1974797"/>
    <lineage>
        <taxon>Bacteria</taxon>
        <taxon>Candidatus Portnoyibacteriota</taxon>
    </lineage>
</organism>
<evidence type="ECO:0000259" key="1">
    <source>
        <dbReference type="Pfam" id="PF04101"/>
    </source>
</evidence>